<keyword evidence="2 12" id="KW-0489">Methyltransferase</keyword>
<keyword evidence="14" id="KW-0472">Membrane</keyword>
<evidence type="ECO:0000256" key="13">
    <source>
        <dbReference type="SAM" id="MobiDB-lite"/>
    </source>
</evidence>
<keyword evidence="1 12" id="KW-0820">tRNA-binding</keyword>
<evidence type="ECO:0000256" key="5">
    <source>
        <dbReference type="ARBA" id="ARBA00022694"/>
    </source>
</evidence>
<evidence type="ECO:0000256" key="1">
    <source>
        <dbReference type="ARBA" id="ARBA00022555"/>
    </source>
</evidence>
<dbReference type="PROSITE" id="PS51626">
    <property type="entry name" value="SAM_MT_TRM1"/>
    <property type="match status" value="1"/>
</dbReference>
<evidence type="ECO:0000256" key="11">
    <source>
        <dbReference type="ARBA" id="ARBA00083299"/>
    </source>
</evidence>
<accession>A0A093V3Z7</accession>
<feature type="region of interest" description="Disordered" evidence="13">
    <location>
        <begin position="846"/>
        <end position="876"/>
    </location>
</feature>
<dbReference type="AlphaFoldDB" id="A0A093V3Z7"/>
<comment type="caution">
    <text evidence="16">The sequence shown here is derived from an EMBL/GenBank/DDBJ whole genome shotgun (WGS) entry which is preliminary data.</text>
</comment>
<evidence type="ECO:0000256" key="14">
    <source>
        <dbReference type="SAM" id="Phobius"/>
    </source>
</evidence>
<dbReference type="GO" id="GO:0005634">
    <property type="term" value="C:nucleus"/>
    <property type="evidence" value="ECO:0007669"/>
    <property type="project" value="TreeGrafter"/>
</dbReference>
<evidence type="ECO:0000256" key="12">
    <source>
        <dbReference type="PROSITE-ProRule" id="PRU00958"/>
    </source>
</evidence>
<keyword evidence="14" id="KW-0812">Transmembrane</keyword>
<keyword evidence="6 12" id="KW-0694">RNA-binding</keyword>
<feature type="compositionally biased region" description="Basic and acidic residues" evidence="13">
    <location>
        <begin position="859"/>
        <end position="869"/>
    </location>
</feature>
<feature type="compositionally biased region" description="Low complexity" evidence="13">
    <location>
        <begin position="1027"/>
        <end position="1037"/>
    </location>
</feature>
<evidence type="ECO:0000313" key="16">
    <source>
        <dbReference type="EMBL" id="KFX44704.1"/>
    </source>
</evidence>
<reference evidence="16" key="1">
    <citation type="journal article" date="2014" name="PLoS Genet.">
        <title>Signature Gene Expression Reveals Novel Clues to the Molecular Mechanisms of Dimorphic Transition in Penicillium marneffei.</title>
        <authorList>
            <person name="Yang E."/>
            <person name="Wang G."/>
            <person name="Cai J."/>
            <person name="Woo P.C."/>
            <person name="Lau S.K."/>
            <person name="Yuen K.-Y."/>
            <person name="Chow W.-N."/>
            <person name="Lin X."/>
        </authorList>
    </citation>
    <scope>NUCLEOTIDE SEQUENCE [LARGE SCALE GENOMIC DNA]</scope>
    <source>
        <strain evidence="16">PM1</strain>
    </source>
</reference>
<evidence type="ECO:0000256" key="10">
    <source>
        <dbReference type="ARBA" id="ARBA00082896"/>
    </source>
</evidence>
<evidence type="ECO:0000256" key="7">
    <source>
        <dbReference type="ARBA" id="ARBA00039099"/>
    </source>
</evidence>
<feature type="domain" description="Mitochondrial adapter protein MCP1 transmembrane" evidence="15">
    <location>
        <begin position="192"/>
        <end position="314"/>
    </location>
</feature>
<evidence type="ECO:0000256" key="9">
    <source>
        <dbReference type="ARBA" id="ARBA00077143"/>
    </source>
</evidence>
<dbReference type="SUPFAM" id="SSF81343">
    <property type="entry name" value="Fumarate reductase respiratory complex transmembrane subunits"/>
    <property type="match status" value="1"/>
</dbReference>
<dbReference type="Pfam" id="PF02005">
    <property type="entry name" value="TRM"/>
    <property type="match status" value="2"/>
</dbReference>
<dbReference type="Pfam" id="PF07950">
    <property type="entry name" value="MCP1_TM"/>
    <property type="match status" value="2"/>
</dbReference>
<dbReference type="InterPro" id="IPR042296">
    <property type="entry name" value="tRNA_met_Trm1_C"/>
</dbReference>
<dbReference type="FunFam" id="3.30.56.70:FF:000001">
    <property type="entry name" value="tRNA (guanine(26)-N(2))-dimethyltransferase"/>
    <property type="match status" value="1"/>
</dbReference>
<organism evidence="16">
    <name type="scientific">Talaromyces marneffei PM1</name>
    <dbReference type="NCBI Taxonomy" id="1077442"/>
    <lineage>
        <taxon>Eukaryota</taxon>
        <taxon>Fungi</taxon>
        <taxon>Dikarya</taxon>
        <taxon>Ascomycota</taxon>
        <taxon>Pezizomycotina</taxon>
        <taxon>Eurotiomycetes</taxon>
        <taxon>Eurotiomycetidae</taxon>
        <taxon>Eurotiales</taxon>
        <taxon>Trichocomaceae</taxon>
        <taxon>Talaromyces</taxon>
        <taxon>Talaromyces sect. Talaromyces</taxon>
    </lineage>
</organism>
<feature type="region of interest" description="Disordered" evidence="13">
    <location>
        <begin position="1018"/>
        <end position="1046"/>
    </location>
</feature>
<evidence type="ECO:0000256" key="2">
    <source>
        <dbReference type="ARBA" id="ARBA00022603"/>
    </source>
</evidence>
<dbReference type="Gene3D" id="3.30.56.70">
    <property type="entry name" value="N2,N2-dimethylguanosine tRNA methyltransferase, C-terminal domain"/>
    <property type="match status" value="1"/>
</dbReference>
<feature type="transmembrane region" description="Helical" evidence="14">
    <location>
        <begin position="290"/>
        <end position="311"/>
    </location>
</feature>
<dbReference type="EMBL" id="JPOX01000027">
    <property type="protein sequence ID" value="KFX44704.1"/>
    <property type="molecule type" value="Genomic_DNA"/>
</dbReference>
<name>A0A093V3Z7_TALMA</name>
<dbReference type="GO" id="GO:0002940">
    <property type="term" value="P:tRNA N2-guanine methylation"/>
    <property type="evidence" value="ECO:0007669"/>
    <property type="project" value="TreeGrafter"/>
</dbReference>
<proteinExistence type="inferred from homology"/>
<evidence type="ECO:0000256" key="3">
    <source>
        <dbReference type="ARBA" id="ARBA00022679"/>
    </source>
</evidence>
<dbReference type="EC" id="2.1.1.216" evidence="7"/>
<dbReference type="InterPro" id="IPR029063">
    <property type="entry name" value="SAM-dependent_MTases_sf"/>
</dbReference>
<keyword evidence="3 12" id="KW-0808">Transferase</keyword>
<keyword evidence="5 12" id="KW-0819">tRNA processing</keyword>
<comment type="similarity">
    <text evidence="12">Belongs to the class I-like SAM-binding methyltransferase superfamily. Trm1 family.</text>
</comment>
<dbReference type="InterPro" id="IPR002905">
    <property type="entry name" value="Trm1"/>
</dbReference>
<dbReference type="NCBIfam" id="TIGR00308">
    <property type="entry name" value="TRM1"/>
    <property type="match status" value="1"/>
</dbReference>
<feature type="compositionally biased region" description="Basic residues" evidence="13">
    <location>
        <begin position="474"/>
        <end position="487"/>
    </location>
</feature>
<dbReference type="GO" id="GO:0000049">
    <property type="term" value="F:tRNA binding"/>
    <property type="evidence" value="ECO:0007669"/>
    <property type="project" value="UniProtKB-UniRule"/>
</dbReference>
<dbReference type="GO" id="GO:0160104">
    <property type="term" value="F:tRNA (guanine(26)-N2)-dimethyltransferase activity"/>
    <property type="evidence" value="ECO:0007669"/>
    <property type="project" value="UniProtKB-EC"/>
</dbReference>
<dbReference type="GO" id="GO:0016020">
    <property type="term" value="C:membrane"/>
    <property type="evidence" value="ECO:0007669"/>
    <property type="project" value="InterPro"/>
</dbReference>
<evidence type="ECO:0000256" key="8">
    <source>
        <dbReference type="ARBA" id="ARBA00051897"/>
    </source>
</evidence>
<dbReference type="InterPro" id="IPR012472">
    <property type="entry name" value="MCP1_TM"/>
</dbReference>
<gene>
    <name evidence="16" type="ORF">GQ26_0271250</name>
</gene>
<feature type="transmembrane region" description="Helical" evidence="14">
    <location>
        <begin position="233"/>
        <end position="256"/>
    </location>
</feature>
<feature type="region of interest" description="Disordered" evidence="13">
    <location>
        <begin position="470"/>
        <end position="517"/>
    </location>
</feature>
<sequence length="1090" mass="119495">MARPTRTDSLLSAIDTIDTRSILSMQELDPSPVDDPPDIEIGDYFPEPTNRGAGQPRSFGISRIGLKPHNWDYWHLFQLLVSAIQRYSTYPPTVFFALHAVNTSLIPLATRSLSSSDSFLLLTRPIYQSPSLEPVMVALPIVAHIASGIALRSIRTRRRAKKYGAERRSQRYLIKSWPAPSLQAKLGYAMIPLLGLHVGVNRVIPLGIDGGSSSVGLGYVAHGFARSPVFWNLFYFLFVATSVWHLVGGLATWMGIRVTTIRTERGSISKTAGILGETREERDKRRRNKWLVHGIAGLTAAVWLAGALGIVGRASSGSSWEVTSWDKLYSSVPVIGGWLPMKRAFIELGALFSSTNILLAATARGKQLLPLSYRSTRAMASTSHEAPAPAPTDPSKTIELNGKKYEPVQEGLATILKPVTDEPSKIKPRGSGFEQQVSVFYNPIQQFNRDLSVLAIKVFAKHHVALIQQQNANKKLRRKKAKGKKRKREDGEETLGAGGEEGGEVTKKHHGDGQEQGADEIVSAVVPPETEADPASTTKPVKFQILDALSATGLRALRYAKEIPEATRIVSNDLSAAAVEAIKLNIKYNEVENIVRPNVGDARAYMYSLQGENNANDGNGKKFNVIDLDPYGSAGMFLDAAVQAVNDGGMLCVTCTDAAVFASTGYPEKTYALYGGIPVRLPHGHEVGLRLILHAIASAAAKYGLSVEPLLSLSIDYYARVFVRVHKSPIEVKALSSTTMLMYSCDSGCGAWTTQYLTNTKVKTAKDGHVHTNYCLGQAPTTSPCCEHCGFKTHLAGPMWGGPLHNPDFIQKILDLIPEVDPKTYRTLYRIEGMLTTALEEDLDLATTPHGSQSEDTTAETKEEPKPEESEPTPIIPRLSPALREKYPFFVSLSALAKVLHTQTVPINLFRGALHGLGYRTTRSHTRPNSVRTDAPWDVLWEIMREWLRQDAPPPSKEATRERYKPGSAGAGIMKKDRSLFAESSALDALKTELETALREGKDVADLTMRIEAALYRKGRSEPSPPAAESTTATTAAAREERPHPSTLTITFDEALGKNFSTELRNKKKVVRYPLNPELNWGPMSKATGR</sequence>
<dbReference type="PANTHER" id="PTHR10631">
    <property type="entry name" value="N 2 ,N 2 -DIMETHYLGUANOSINE TRNA METHYLTRANSFERASE"/>
    <property type="match status" value="1"/>
</dbReference>
<evidence type="ECO:0000259" key="15">
    <source>
        <dbReference type="Pfam" id="PF07950"/>
    </source>
</evidence>
<keyword evidence="4 12" id="KW-0949">S-adenosyl-L-methionine</keyword>
<dbReference type="Gene3D" id="3.40.50.150">
    <property type="entry name" value="Vaccinia Virus protein VP39"/>
    <property type="match status" value="1"/>
</dbReference>
<dbReference type="CDD" id="cd02440">
    <property type="entry name" value="AdoMet_MTases"/>
    <property type="match status" value="1"/>
</dbReference>
<dbReference type="SUPFAM" id="SSF53335">
    <property type="entry name" value="S-adenosyl-L-methionine-dependent methyltransferases"/>
    <property type="match status" value="1"/>
</dbReference>
<evidence type="ECO:0000256" key="6">
    <source>
        <dbReference type="ARBA" id="ARBA00022884"/>
    </source>
</evidence>
<evidence type="ECO:0000256" key="4">
    <source>
        <dbReference type="ARBA" id="ARBA00022691"/>
    </source>
</evidence>
<protein>
    <recommendedName>
        <fullName evidence="7">tRNA (guanine(26)-N(2))-dimethyltransferase</fullName>
        <ecNumber evidence="7">2.1.1.216</ecNumber>
    </recommendedName>
    <alternativeName>
        <fullName evidence="10">tRNA 2,2-dimethylguanosine-26 methyltransferase</fullName>
    </alternativeName>
    <alternativeName>
        <fullName evidence="9">tRNA(guanine-26,N(2)-N(2)) methyltransferase</fullName>
    </alternativeName>
    <alternativeName>
        <fullName evidence="11">tRNA(m(2,2)G26)dimethyltransferase</fullName>
    </alternativeName>
</protein>
<dbReference type="InterPro" id="IPR034804">
    <property type="entry name" value="SQR/QFR_C/D"/>
</dbReference>
<comment type="catalytic activity">
    <reaction evidence="8">
        <text>guanosine(26) in tRNA + 2 S-adenosyl-L-methionine = N(2)-dimethylguanosine(26) in tRNA + 2 S-adenosyl-L-homocysteine + 2 H(+)</text>
        <dbReference type="Rhea" id="RHEA:43140"/>
        <dbReference type="Rhea" id="RHEA-COMP:10359"/>
        <dbReference type="Rhea" id="RHEA-COMP:10360"/>
        <dbReference type="ChEBI" id="CHEBI:15378"/>
        <dbReference type="ChEBI" id="CHEBI:57856"/>
        <dbReference type="ChEBI" id="CHEBI:59789"/>
        <dbReference type="ChEBI" id="CHEBI:74269"/>
        <dbReference type="ChEBI" id="CHEBI:74513"/>
        <dbReference type="EC" id="2.1.1.216"/>
    </reaction>
</comment>
<dbReference type="PANTHER" id="PTHR10631:SF3">
    <property type="entry name" value="TRNA (GUANINE(26)-N(2))-DIMETHYLTRANSFERASE"/>
    <property type="match status" value="1"/>
</dbReference>
<feature type="domain" description="Mitochondrial adapter protein MCP1 transmembrane" evidence="15">
    <location>
        <begin position="94"/>
        <end position="174"/>
    </location>
</feature>
<keyword evidence="14" id="KW-1133">Transmembrane helix</keyword>